<protein>
    <submittedName>
        <fullName evidence="2">Uncharacterized protein</fullName>
    </submittedName>
</protein>
<evidence type="ECO:0000256" key="1">
    <source>
        <dbReference type="SAM" id="MobiDB-lite"/>
    </source>
</evidence>
<dbReference type="EMBL" id="LBPY01000015">
    <property type="protein sequence ID" value="KKP65963.1"/>
    <property type="molecule type" value="Genomic_DNA"/>
</dbReference>
<proteinExistence type="predicted"/>
<feature type="region of interest" description="Disordered" evidence="1">
    <location>
        <begin position="43"/>
        <end position="68"/>
    </location>
</feature>
<feature type="compositionally biased region" description="Basic and acidic residues" evidence="1">
    <location>
        <begin position="46"/>
        <end position="59"/>
    </location>
</feature>
<evidence type="ECO:0000313" key="3">
    <source>
        <dbReference type="Proteomes" id="UP000034952"/>
    </source>
</evidence>
<reference evidence="2 3" key="1">
    <citation type="journal article" date="2015" name="Nature">
        <title>rRNA introns, odd ribosomes, and small enigmatic genomes across a large radiation of phyla.</title>
        <authorList>
            <person name="Brown C.T."/>
            <person name="Hug L.A."/>
            <person name="Thomas B.C."/>
            <person name="Sharon I."/>
            <person name="Castelle C.J."/>
            <person name="Singh A."/>
            <person name="Wilkins M.J."/>
            <person name="Williams K.H."/>
            <person name="Banfield J.F."/>
        </authorList>
    </citation>
    <scope>NUCLEOTIDE SEQUENCE [LARGE SCALE GENOMIC DNA]</scope>
</reference>
<organism evidence="2 3">
    <name type="scientific">Candidatus Nomurabacteria bacterium GW2011_GWE1_35_16</name>
    <dbReference type="NCBI Taxonomy" id="1618761"/>
    <lineage>
        <taxon>Bacteria</taxon>
        <taxon>Candidatus Nomuraibacteriota</taxon>
    </lineage>
</organism>
<gene>
    <name evidence="2" type="ORF">UR64_C0015G0002</name>
</gene>
<dbReference type="AlphaFoldDB" id="A0A0G0B978"/>
<evidence type="ECO:0000313" key="2">
    <source>
        <dbReference type="EMBL" id="KKP65963.1"/>
    </source>
</evidence>
<sequence>MIYLKTKKEEFQNKDVKINGNSIISNWREIKISIPSNLQKQLNSNKDTKKEIKKQKEIKFNTSNSMAF</sequence>
<dbReference type="Proteomes" id="UP000034952">
    <property type="component" value="Unassembled WGS sequence"/>
</dbReference>
<name>A0A0G0B978_9BACT</name>
<comment type="caution">
    <text evidence="2">The sequence shown here is derived from an EMBL/GenBank/DDBJ whole genome shotgun (WGS) entry which is preliminary data.</text>
</comment>
<accession>A0A0G0B978</accession>